<name>A0A6J4SUI3_9ACTN</name>
<evidence type="ECO:0000256" key="7">
    <source>
        <dbReference type="RuleBase" id="RU367016"/>
    </source>
</evidence>
<evidence type="ECO:0000256" key="2">
    <source>
        <dbReference type="ARBA" id="ARBA00010792"/>
    </source>
</evidence>
<dbReference type="InterPro" id="IPR032818">
    <property type="entry name" value="DedA-like"/>
</dbReference>
<dbReference type="InterPro" id="IPR032816">
    <property type="entry name" value="VTT_dom"/>
</dbReference>
<evidence type="ECO:0000256" key="4">
    <source>
        <dbReference type="ARBA" id="ARBA00022692"/>
    </source>
</evidence>
<evidence type="ECO:0000256" key="6">
    <source>
        <dbReference type="ARBA" id="ARBA00023136"/>
    </source>
</evidence>
<keyword evidence="4 7" id="KW-0812">Transmembrane</keyword>
<dbReference type="PANTHER" id="PTHR30353">
    <property type="entry name" value="INNER MEMBRANE PROTEIN DEDA-RELATED"/>
    <property type="match status" value="1"/>
</dbReference>
<evidence type="ECO:0000313" key="9">
    <source>
        <dbReference type="EMBL" id="CAA9505521.1"/>
    </source>
</evidence>
<protein>
    <recommendedName>
        <fullName evidence="8">VTT domain-containing protein</fullName>
    </recommendedName>
</protein>
<feature type="transmembrane region" description="Helical" evidence="7">
    <location>
        <begin position="222"/>
        <end position="239"/>
    </location>
</feature>
<dbReference type="Pfam" id="PF09335">
    <property type="entry name" value="VTT_dom"/>
    <property type="match status" value="1"/>
</dbReference>
<evidence type="ECO:0000256" key="1">
    <source>
        <dbReference type="ARBA" id="ARBA00004651"/>
    </source>
</evidence>
<proteinExistence type="inferred from homology"/>
<evidence type="ECO:0000256" key="5">
    <source>
        <dbReference type="ARBA" id="ARBA00022989"/>
    </source>
</evidence>
<keyword evidence="6 7" id="KW-0472">Membrane</keyword>
<dbReference type="GO" id="GO:0005886">
    <property type="term" value="C:plasma membrane"/>
    <property type="evidence" value="ECO:0007669"/>
    <property type="project" value="UniProtKB-SubCell"/>
</dbReference>
<feature type="domain" description="VTT" evidence="8">
    <location>
        <begin position="84"/>
        <end position="208"/>
    </location>
</feature>
<accession>A0A6J4SUI3</accession>
<feature type="transmembrane region" description="Helical" evidence="7">
    <location>
        <begin position="21"/>
        <end position="42"/>
    </location>
</feature>
<dbReference type="EMBL" id="CADCVP010000233">
    <property type="protein sequence ID" value="CAA9505521.1"/>
    <property type="molecule type" value="Genomic_DNA"/>
</dbReference>
<evidence type="ECO:0000259" key="8">
    <source>
        <dbReference type="Pfam" id="PF09335"/>
    </source>
</evidence>
<dbReference type="PANTHER" id="PTHR30353:SF15">
    <property type="entry name" value="INNER MEMBRANE PROTEIN YABI"/>
    <property type="match status" value="1"/>
</dbReference>
<comment type="similarity">
    <text evidence="2 7">Belongs to the DedA family.</text>
</comment>
<keyword evidence="3 7" id="KW-1003">Cell membrane</keyword>
<reference evidence="9" key="1">
    <citation type="submission" date="2020-02" db="EMBL/GenBank/DDBJ databases">
        <authorList>
            <person name="Meier V. D."/>
        </authorList>
    </citation>
    <scope>NUCLEOTIDE SEQUENCE</scope>
    <source>
        <strain evidence="9">AVDCRST_MAG69</strain>
    </source>
</reference>
<gene>
    <name evidence="9" type="ORF">AVDCRST_MAG69-2174</name>
</gene>
<feature type="transmembrane region" description="Helical" evidence="7">
    <location>
        <begin position="163"/>
        <end position="182"/>
    </location>
</feature>
<organism evidence="9">
    <name type="scientific">uncultured Solirubrobacteraceae bacterium</name>
    <dbReference type="NCBI Taxonomy" id="1162706"/>
    <lineage>
        <taxon>Bacteria</taxon>
        <taxon>Bacillati</taxon>
        <taxon>Actinomycetota</taxon>
        <taxon>Thermoleophilia</taxon>
        <taxon>Solirubrobacterales</taxon>
        <taxon>Solirubrobacteraceae</taxon>
        <taxon>environmental samples</taxon>
    </lineage>
</organism>
<evidence type="ECO:0000256" key="3">
    <source>
        <dbReference type="ARBA" id="ARBA00022475"/>
    </source>
</evidence>
<dbReference type="AlphaFoldDB" id="A0A6J4SUI3"/>
<feature type="transmembrane region" description="Helical" evidence="7">
    <location>
        <begin position="62"/>
        <end position="83"/>
    </location>
</feature>
<comment type="subcellular location">
    <subcellularLocation>
        <location evidence="1 7">Cell membrane</location>
        <topology evidence="1 7">Multi-pass membrane protein</topology>
    </subcellularLocation>
</comment>
<keyword evidence="5 7" id="KW-1133">Transmembrane helix</keyword>
<feature type="transmembrane region" description="Helical" evidence="7">
    <location>
        <begin position="189"/>
        <end position="210"/>
    </location>
</feature>
<sequence>MSLIRGSADPAAKSTRNVRGPLQLVVLASLALAAMAVGVTGAVPLPDLETVLTRFSDSIGTWTYVLVAGLAFLETAAFVGLIAPGETAIVIGGAVAGQGTIELGVLLPLVWLAAALGDLVSFTLGRRLGRPFLARHGRRLGMTPARLDRVDAFFDRHGAKTILIGRFIGFVRAVAPFVAGASGMRLRSFLPWSLLGTAVWATTFTLVGFAFQHSFSAAADTVTRSLLILAAAAIVFLIWRRHRRERLTEAGAAALRLDSDRPR</sequence>